<accession>A0A0K2LC29</accession>
<reference evidence="2 3" key="1">
    <citation type="submission" date="2015-08" db="EMBL/GenBank/DDBJ databases">
        <title>Genomic sequence of Lactobacillus heilongjiangensis DSM 28069, isolated from Chinese traditional pickle.</title>
        <authorList>
            <person name="Jiang X."/>
            <person name="Zheng B."/>
            <person name="Cheng H."/>
        </authorList>
    </citation>
    <scope>NUCLEOTIDE SEQUENCE [LARGE SCALE GENOMIC DNA]</scope>
    <source>
        <strain evidence="2 3">DSM 28069</strain>
    </source>
</reference>
<evidence type="ECO:0000313" key="2">
    <source>
        <dbReference type="EMBL" id="ALB28820.1"/>
    </source>
</evidence>
<sequence length="131" mass="14610">MMKVIYPIVITKTDDSTTPYFVSIPDINGLTQGTTIDDSIEMARDFIGLKVMDLQDSNKLVPASNYTIPKSNKNDVVTLVDVDIDSYRKKHDTKLIKKTLTIPNYLNVLGKEKGVNFSEVLTDALKSKLNA</sequence>
<evidence type="ECO:0000313" key="3">
    <source>
        <dbReference type="Proteomes" id="UP000061546"/>
    </source>
</evidence>
<dbReference type="SUPFAM" id="SSF143100">
    <property type="entry name" value="TTHA1013/TTHA0281-like"/>
    <property type="match status" value="1"/>
</dbReference>
<dbReference type="OrthoDB" id="5419659at2"/>
<dbReference type="Proteomes" id="UP000061546">
    <property type="component" value="Chromosome"/>
</dbReference>
<dbReference type="Pfam" id="PF15919">
    <property type="entry name" value="HicB_lk_antitox"/>
    <property type="match status" value="1"/>
</dbReference>
<dbReference type="InterPro" id="IPR035069">
    <property type="entry name" value="TTHA1013/TTHA0281-like"/>
</dbReference>
<keyword evidence="3" id="KW-1185">Reference proteome</keyword>
<feature type="domain" description="HicB-like antitoxin of toxin-antitoxin system" evidence="1">
    <location>
        <begin position="6"/>
        <end position="92"/>
    </location>
</feature>
<dbReference type="Gene3D" id="3.30.160.250">
    <property type="match status" value="1"/>
</dbReference>
<proteinExistence type="predicted"/>
<dbReference type="EMBL" id="CP012559">
    <property type="protein sequence ID" value="ALB28820.1"/>
    <property type="molecule type" value="Genomic_DNA"/>
</dbReference>
<organism evidence="2 3">
    <name type="scientific">Companilactobacillus heilongjiangensis</name>
    <dbReference type="NCBI Taxonomy" id="1074467"/>
    <lineage>
        <taxon>Bacteria</taxon>
        <taxon>Bacillati</taxon>
        <taxon>Bacillota</taxon>
        <taxon>Bacilli</taxon>
        <taxon>Lactobacillales</taxon>
        <taxon>Lactobacillaceae</taxon>
        <taxon>Companilactobacillus</taxon>
    </lineage>
</organism>
<protein>
    <submittedName>
        <fullName evidence="2">Toxin-antitoxin system, antitoxin component, HicB family protein</fullName>
    </submittedName>
</protein>
<dbReference type="InterPro" id="IPR031807">
    <property type="entry name" value="HicB-like"/>
</dbReference>
<dbReference type="AlphaFoldDB" id="A0A0K2LC29"/>
<dbReference type="RefSeq" id="WP_041499918.1">
    <property type="nucleotide sequence ID" value="NZ_BJDV01000013.1"/>
</dbReference>
<gene>
    <name evidence="2" type="ORF">JP39_05280</name>
</gene>
<name>A0A0K2LC29_9LACO</name>
<dbReference type="STRING" id="1074467.JP39_05280"/>
<evidence type="ECO:0000259" key="1">
    <source>
        <dbReference type="Pfam" id="PF15919"/>
    </source>
</evidence>
<dbReference type="KEGG" id="lhi:JP39_05280"/>